<protein>
    <submittedName>
        <fullName evidence="2">Uncharacterized protein</fullName>
    </submittedName>
</protein>
<reference evidence="3" key="1">
    <citation type="submission" date="2017-09" db="EMBL/GenBank/DDBJ databases">
        <authorList>
            <person name="Shetty A S."/>
        </authorList>
    </citation>
    <scope>NUCLEOTIDE SEQUENCE [LARGE SCALE GENOMIC DNA]</scope>
</reference>
<dbReference type="AlphaFoldDB" id="A0A285PTW9"/>
<keyword evidence="3" id="KW-1185">Reference proteome</keyword>
<dbReference type="EMBL" id="LT907978">
    <property type="protein sequence ID" value="SOB72697.1"/>
    <property type="molecule type" value="Genomic_DNA"/>
</dbReference>
<keyword evidence="1" id="KW-0812">Transmembrane</keyword>
<accession>A0A285PTW9</accession>
<feature type="transmembrane region" description="Helical" evidence="1">
    <location>
        <begin position="6"/>
        <end position="30"/>
    </location>
</feature>
<sequence>MPEIDLMKAGICLSFLGGLFLLFFVVWLLYRQDSRPAYKKRLPKVIYGDEVRETLALCYTTAKDIEGMLFLAGKHCRVKKARMRFRAARSYLVSSRYKDYETALFVYASDGTKTQKEFFKKIIQAEASRYRRLPKKEDGM</sequence>
<organism evidence="2 3">
    <name type="scientific">Anaerobutyricum hallii</name>
    <dbReference type="NCBI Taxonomy" id="39488"/>
    <lineage>
        <taxon>Bacteria</taxon>
        <taxon>Bacillati</taxon>
        <taxon>Bacillota</taxon>
        <taxon>Clostridia</taxon>
        <taxon>Lachnospirales</taxon>
        <taxon>Lachnospiraceae</taxon>
        <taxon>Anaerobutyricum</taxon>
    </lineage>
</organism>
<dbReference type="KEGG" id="ehl:EHLA_2064"/>
<keyword evidence="1" id="KW-1133">Transmembrane helix</keyword>
<dbReference type="RefSeq" id="WP_096240695.1">
    <property type="nucleotide sequence ID" value="NZ_LT907978.1"/>
</dbReference>
<evidence type="ECO:0000313" key="3">
    <source>
        <dbReference type="Proteomes" id="UP000217549"/>
    </source>
</evidence>
<gene>
    <name evidence="2" type="ORF">EHLA_2064</name>
</gene>
<keyword evidence="1" id="KW-0472">Membrane</keyword>
<proteinExistence type="predicted"/>
<dbReference type="Proteomes" id="UP000217549">
    <property type="component" value="Chromosome I"/>
</dbReference>
<name>A0A285PTW9_9FIRM</name>
<evidence type="ECO:0000313" key="2">
    <source>
        <dbReference type="EMBL" id="SOB72697.1"/>
    </source>
</evidence>
<evidence type="ECO:0000256" key="1">
    <source>
        <dbReference type="SAM" id="Phobius"/>
    </source>
</evidence>